<organism evidence="5 6">
    <name type="scientific">Pendulispora rubella</name>
    <dbReference type="NCBI Taxonomy" id="2741070"/>
    <lineage>
        <taxon>Bacteria</taxon>
        <taxon>Pseudomonadati</taxon>
        <taxon>Myxococcota</taxon>
        <taxon>Myxococcia</taxon>
        <taxon>Myxococcales</taxon>
        <taxon>Sorangiineae</taxon>
        <taxon>Pendulisporaceae</taxon>
        <taxon>Pendulispora</taxon>
    </lineage>
</organism>
<dbReference type="PANTHER" id="PTHR34069:SF3">
    <property type="entry name" value="ACYL-COA:ACYL-COA ALKYLTRANSFERASE"/>
    <property type="match status" value="1"/>
</dbReference>
<evidence type="ECO:0000259" key="3">
    <source>
        <dbReference type="Pfam" id="PF08541"/>
    </source>
</evidence>
<evidence type="ECO:0000256" key="1">
    <source>
        <dbReference type="ARBA" id="ARBA00022679"/>
    </source>
</evidence>
<feature type="domain" description="Beta-ketoacyl-[acyl-carrier-protein] synthase III C-terminal" evidence="3">
    <location>
        <begin position="262"/>
        <end position="350"/>
    </location>
</feature>
<evidence type="ECO:0000259" key="4">
    <source>
        <dbReference type="Pfam" id="PF08545"/>
    </source>
</evidence>
<evidence type="ECO:0000313" key="5">
    <source>
        <dbReference type="EMBL" id="WXB09671.1"/>
    </source>
</evidence>
<dbReference type="Pfam" id="PF08541">
    <property type="entry name" value="ACP_syn_III_C"/>
    <property type="match status" value="1"/>
</dbReference>
<dbReference type="Proteomes" id="UP001374803">
    <property type="component" value="Chromosome"/>
</dbReference>
<name>A0ABZ2LKL3_9BACT</name>
<dbReference type="SUPFAM" id="SSF53901">
    <property type="entry name" value="Thiolase-like"/>
    <property type="match status" value="1"/>
</dbReference>
<keyword evidence="2" id="KW-0012">Acyltransferase</keyword>
<dbReference type="InterPro" id="IPR016039">
    <property type="entry name" value="Thiolase-like"/>
</dbReference>
<dbReference type="RefSeq" id="WP_394839344.1">
    <property type="nucleotide sequence ID" value="NZ_CP089929.1"/>
</dbReference>
<dbReference type="InterPro" id="IPR013747">
    <property type="entry name" value="ACP_syn_III_C"/>
</dbReference>
<keyword evidence="6" id="KW-1185">Reference proteome</keyword>
<dbReference type="Gene3D" id="3.40.47.10">
    <property type="match status" value="2"/>
</dbReference>
<dbReference type="Pfam" id="PF08545">
    <property type="entry name" value="ACP_syn_III"/>
    <property type="match status" value="1"/>
</dbReference>
<evidence type="ECO:0000313" key="6">
    <source>
        <dbReference type="Proteomes" id="UP001374803"/>
    </source>
</evidence>
<proteinExistence type="predicted"/>
<sequence length="397" mass="42432">MKGPKIPIGIRSLAVGFPSVLRTNDYWRTRYPAMVAEAEKYSLAKLWAKAEKPDAFDASASAYLGDPFRGAVERRLRAPGESALSMEVRAARGALEAASLGPDDIDLTIVTSFIGDRLGTGNAIYLAKELGLRTPAWNYETACSGSLVGLHTAASLIRSGDYRRILVVVSTSNSVQVTDVDTLGWFVGDGAGAFIVEQVPEGHGLLGWKTINSLETIDMFVIQTVSTPQGGTRYCTAAHPEANRIARDTAEPYLKTTVEGALAMADMTMKDVDYWVFNTPNAWYADFCAQTLGVESGRYHSMYTTYGNIGAALMPTTFYHDLHAGRIKPGDVVGMYSIGSTSTSSALVLRAGDIALGPYPTKPATKDEVAISSIAIAPPTGDRQRALDASEAPSQGG</sequence>
<accession>A0ABZ2LKL3</accession>
<reference evidence="5" key="1">
    <citation type="submission" date="2021-12" db="EMBL/GenBank/DDBJ databases">
        <title>Discovery of the Pendulisporaceae a myxobacterial family with distinct sporulation behavior and unique specialized metabolism.</title>
        <authorList>
            <person name="Garcia R."/>
            <person name="Popoff A."/>
            <person name="Bader C.D."/>
            <person name="Loehr J."/>
            <person name="Walesch S."/>
            <person name="Walt C."/>
            <person name="Boldt J."/>
            <person name="Bunk B."/>
            <person name="Haeckl F.J.F.P.J."/>
            <person name="Gunesch A.P."/>
            <person name="Birkelbach J."/>
            <person name="Nuebel U."/>
            <person name="Pietschmann T."/>
            <person name="Bach T."/>
            <person name="Mueller R."/>
        </authorList>
    </citation>
    <scope>NUCLEOTIDE SEQUENCE</scope>
    <source>
        <strain evidence="5">MSr11367</strain>
    </source>
</reference>
<protein>
    <recommendedName>
        <fullName evidence="7">3-oxoacyl-ACP synthase</fullName>
    </recommendedName>
</protein>
<evidence type="ECO:0008006" key="7">
    <source>
        <dbReference type="Google" id="ProtNLM"/>
    </source>
</evidence>
<gene>
    <name evidence="5" type="ORF">LVJ94_20875</name>
</gene>
<dbReference type="InterPro" id="IPR013751">
    <property type="entry name" value="ACP_syn_III_N"/>
</dbReference>
<keyword evidence="1" id="KW-0808">Transferase</keyword>
<feature type="domain" description="Beta-ketoacyl-[acyl-carrier-protein] synthase III N-terminal" evidence="4">
    <location>
        <begin position="140"/>
        <end position="207"/>
    </location>
</feature>
<evidence type="ECO:0000256" key="2">
    <source>
        <dbReference type="ARBA" id="ARBA00023315"/>
    </source>
</evidence>
<dbReference type="EMBL" id="CP089983">
    <property type="protein sequence ID" value="WXB09671.1"/>
    <property type="molecule type" value="Genomic_DNA"/>
</dbReference>
<dbReference type="PANTHER" id="PTHR34069">
    <property type="entry name" value="3-OXOACYL-[ACYL-CARRIER-PROTEIN] SYNTHASE 3"/>
    <property type="match status" value="1"/>
</dbReference>